<protein>
    <submittedName>
        <fullName evidence="1">Hypothetical phage protein</fullName>
    </submittedName>
</protein>
<dbReference type="RefSeq" id="YP_007004772.1">
    <property type="nucleotide sequence ID" value="NC_019505.1"/>
</dbReference>
<dbReference type="Proteomes" id="UP000000691">
    <property type="component" value="Segment"/>
</dbReference>
<evidence type="ECO:0000313" key="1">
    <source>
        <dbReference type="EMBL" id="AEM00692.1"/>
    </source>
</evidence>
<name>G0X5F3_9CAUD</name>
<reference evidence="1 2" key="1">
    <citation type="journal article" date="2012" name="J. Virol.">
        <title>Escherichia coli O157:H7 Typing Phage V7 Is a T4-Like Virus.</title>
        <authorList>
            <person name="Kropinski A.M."/>
            <person name="Lingohr E.J."/>
            <person name="Moyles D.M."/>
            <person name="Chibeu A."/>
            <person name="Mazzocco A."/>
            <person name="Franklin K."/>
            <person name="Villegas A."/>
            <person name="Ahmed R."/>
            <person name="She Y.M."/>
            <person name="Johnson R.P."/>
        </authorList>
    </citation>
    <scope>NUCLEOTIDE SEQUENCE [LARGE SCALE GENOMIC DNA]</scope>
</reference>
<evidence type="ECO:0000313" key="2">
    <source>
        <dbReference type="Proteomes" id="UP000000691"/>
    </source>
</evidence>
<accession>G0X5F3</accession>
<dbReference type="GeneID" id="14010566"/>
<keyword evidence="2" id="KW-1185">Reference proteome</keyword>
<organism evidence="1 2">
    <name type="scientific">Escherichia phage wV7</name>
    <dbReference type="NCBI Taxonomy" id="1054480"/>
    <lineage>
        <taxon>Viruses</taxon>
        <taxon>Duplodnaviria</taxon>
        <taxon>Heunggongvirae</taxon>
        <taxon>Uroviricota</taxon>
        <taxon>Caudoviricetes</taxon>
        <taxon>Pantevenvirales</taxon>
        <taxon>Straboviridae</taxon>
        <taxon>Tevenvirinae</taxon>
        <taxon>Tequatrovirus</taxon>
        <taxon>Tequatrovirus vtec</taxon>
    </lineage>
</organism>
<dbReference type="EMBL" id="HM997020">
    <property type="protein sequence ID" value="AEM00692.1"/>
    <property type="molecule type" value="Genomic_DNA"/>
</dbReference>
<dbReference type="KEGG" id="vg:14010566"/>
<sequence>MSRLNKRQLKKLNKKRAKALIALLRNEITKEIDQEIIEQLWKAAKL</sequence>
<proteinExistence type="predicted"/>